<dbReference type="GO" id="GO:0007165">
    <property type="term" value="P:signal transduction"/>
    <property type="evidence" value="ECO:0007669"/>
    <property type="project" value="TreeGrafter"/>
</dbReference>
<dbReference type="InterPro" id="IPR036034">
    <property type="entry name" value="PDZ_sf"/>
</dbReference>
<dbReference type="InterPro" id="IPR029045">
    <property type="entry name" value="ClpP/crotonase-like_dom_sf"/>
</dbReference>
<dbReference type="FunFam" id="2.30.42.10:FF:000063">
    <property type="entry name" value="Peptidase, S41 family"/>
    <property type="match status" value="1"/>
</dbReference>
<keyword evidence="3 5" id="KW-0378">Hydrolase</keyword>
<dbReference type="EMBL" id="AYYP01000011">
    <property type="protein sequence ID" value="KRM65730.1"/>
    <property type="molecule type" value="Genomic_DNA"/>
</dbReference>
<evidence type="ECO:0000256" key="5">
    <source>
        <dbReference type="RuleBase" id="RU004404"/>
    </source>
</evidence>
<dbReference type="Gene3D" id="3.30.750.44">
    <property type="match status" value="1"/>
</dbReference>
<name>A0A0R2AGN2_9LACO</name>
<dbReference type="Gene3D" id="1.10.101.10">
    <property type="entry name" value="PGBD-like superfamily/PGBD"/>
    <property type="match status" value="1"/>
</dbReference>
<dbReference type="GO" id="GO:0008236">
    <property type="term" value="F:serine-type peptidase activity"/>
    <property type="evidence" value="ECO:0007669"/>
    <property type="project" value="UniProtKB-KW"/>
</dbReference>
<accession>A0A0R2AGN2</accession>
<dbReference type="AlphaFoldDB" id="A0A0R2AGN2"/>
<dbReference type="InterPro" id="IPR001478">
    <property type="entry name" value="PDZ"/>
</dbReference>
<dbReference type="Gene3D" id="3.90.226.10">
    <property type="entry name" value="2-enoyl-CoA Hydratase, Chain A, domain 1"/>
    <property type="match status" value="1"/>
</dbReference>
<dbReference type="GO" id="GO:0030288">
    <property type="term" value="C:outer membrane-bounded periplasmic space"/>
    <property type="evidence" value="ECO:0007669"/>
    <property type="project" value="TreeGrafter"/>
</dbReference>
<dbReference type="CDD" id="cd06782">
    <property type="entry name" value="cpPDZ_CPP-like"/>
    <property type="match status" value="1"/>
</dbReference>
<dbReference type="Proteomes" id="UP000051008">
    <property type="component" value="Unassembled WGS sequence"/>
</dbReference>
<dbReference type="InterPro" id="IPR005151">
    <property type="entry name" value="Tail-specific_protease"/>
</dbReference>
<comment type="caution">
    <text evidence="7">The sequence shown here is derived from an EMBL/GenBank/DDBJ whole genome shotgun (WGS) entry which is preliminary data.</text>
</comment>
<keyword evidence="8" id="KW-1185">Reference proteome</keyword>
<sequence>MAKESKPKKQAKKVSLWTLILTGVISLLIGAGGTYAFMYKTVRDAQTVNASMAKIQAVYQTLYYNYYRKVDATKLEKGAIDGMLKALNDPFSEYMTKSEANSLNNTISGSFVGIGIEVQKDGDYIKVIAPISKTPAAKAGLKAKDVITAIDGKSIKGLALEKVITKIRGKKGTSVTLTVKRGQTSFTKTVKRASIPVATVYGNLDAKDKTVGYLRVTTFSTNTAKEFKQEIKRLRQKGAKSFIVDVRDNPGGLMTTALQMASMFVKNGKNIMQVQGRDGQVEVYKSSKDYSKGFKITEPTVVLVNGGSASASEIFASALNESANIKLVGTTTYGKGTVQTTQEFKDGTELKLTIDKWLTANGKWINKTGIKPTIKADYPAVASLAAINTKKTYQEGQVSNQIKSLQKMLAYLGYFKGQANGYYGADTKEAVTNFQSANGLATSGQADKQTVVKLETQVATKVTEHDNAYEAGLKALGE</sequence>
<dbReference type="SUPFAM" id="SSF47090">
    <property type="entry name" value="PGBD-like"/>
    <property type="match status" value="1"/>
</dbReference>
<feature type="domain" description="PDZ" evidence="6">
    <location>
        <begin position="100"/>
        <end position="168"/>
    </location>
</feature>
<dbReference type="FunFam" id="3.30.750.44:FF:000001">
    <property type="entry name" value="S41 family peptidase"/>
    <property type="match status" value="1"/>
</dbReference>
<dbReference type="Pfam" id="PF01471">
    <property type="entry name" value="PG_binding_1"/>
    <property type="match status" value="1"/>
</dbReference>
<dbReference type="PATRIC" id="fig|1423718.3.peg.1064"/>
<dbReference type="InterPro" id="IPR004447">
    <property type="entry name" value="Peptidase_S41A"/>
</dbReference>
<dbReference type="GO" id="GO:0006508">
    <property type="term" value="P:proteolysis"/>
    <property type="evidence" value="ECO:0007669"/>
    <property type="project" value="UniProtKB-KW"/>
</dbReference>
<keyword evidence="2 5" id="KW-0645">Protease</keyword>
<dbReference type="InterPro" id="IPR002477">
    <property type="entry name" value="Peptidoglycan-bd-like"/>
</dbReference>
<protein>
    <submittedName>
        <fullName evidence="7">Carboxy-terminal processing proteinase</fullName>
    </submittedName>
</protein>
<dbReference type="SUPFAM" id="SSF52096">
    <property type="entry name" value="ClpP/crotonase"/>
    <property type="match status" value="1"/>
</dbReference>
<comment type="similarity">
    <text evidence="1 5">Belongs to the peptidase S41A family.</text>
</comment>
<dbReference type="InterPro" id="IPR055210">
    <property type="entry name" value="CtpA/B_N"/>
</dbReference>
<proteinExistence type="inferred from homology"/>
<dbReference type="SMART" id="SM00245">
    <property type="entry name" value="TSPc"/>
    <property type="match status" value="1"/>
</dbReference>
<reference evidence="7 8" key="1">
    <citation type="journal article" date="2015" name="Genome Announc.">
        <title>Expanding the biotechnology potential of lactobacilli through comparative genomics of 213 strains and associated genera.</title>
        <authorList>
            <person name="Sun Z."/>
            <person name="Harris H.M."/>
            <person name="McCann A."/>
            <person name="Guo C."/>
            <person name="Argimon S."/>
            <person name="Zhang W."/>
            <person name="Yang X."/>
            <person name="Jeffery I.B."/>
            <person name="Cooney J.C."/>
            <person name="Kagawa T.F."/>
            <person name="Liu W."/>
            <person name="Song Y."/>
            <person name="Salvetti E."/>
            <person name="Wrobel A."/>
            <person name="Rasinkangas P."/>
            <person name="Parkhill J."/>
            <person name="Rea M.C."/>
            <person name="O'Sullivan O."/>
            <person name="Ritari J."/>
            <person name="Douillard F.P."/>
            <person name="Paul Ross R."/>
            <person name="Yang R."/>
            <person name="Briner A.E."/>
            <person name="Felis G.E."/>
            <person name="de Vos W.M."/>
            <person name="Barrangou R."/>
            <person name="Klaenhammer T.R."/>
            <person name="Caufield P.W."/>
            <person name="Cui Y."/>
            <person name="Zhang H."/>
            <person name="O'Toole P.W."/>
        </authorList>
    </citation>
    <scope>NUCLEOTIDE SEQUENCE [LARGE SCALE GENOMIC DNA]</scope>
    <source>
        <strain evidence="7 8">DSM 20509</strain>
    </source>
</reference>
<gene>
    <name evidence="7" type="ORF">FC14_GL001014</name>
</gene>
<dbReference type="Pfam" id="PF03572">
    <property type="entry name" value="Peptidase_S41"/>
    <property type="match status" value="1"/>
</dbReference>
<evidence type="ECO:0000313" key="7">
    <source>
        <dbReference type="EMBL" id="KRM65730.1"/>
    </source>
</evidence>
<dbReference type="Pfam" id="PF13180">
    <property type="entry name" value="PDZ_2"/>
    <property type="match status" value="1"/>
</dbReference>
<dbReference type="InterPro" id="IPR036366">
    <property type="entry name" value="PGBDSf"/>
</dbReference>
<evidence type="ECO:0000313" key="8">
    <source>
        <dbReference type="Proteomes" id="UP000051008"/>
    </source>
</evidence>
<dbReference type="GO" id="GO:0004175">
    <property type="term" value="F:endopeptidase activity"/>
    <property type="evidence" value="ECO:0007669"/>
    <property type="project" value="TreeGrafter"/>
</dbReference>
<dbReference type="SMART" id="SM00228">
    <property type="entry name" value="PDZ"/>
    <property type="match status" value="1"/>
</dbReference>
<dbReference type="Pfam" id="PF22694">
    <property type="entry name" value="CtpB_N-like"/>
    <property type="match status" value="1"/>
</dbReference>
<dbReference type="Gene3D" id="2.30.42.10">
    <property type="match status" value="1"/>
</dbReference>
<evidence type="ECO:0000259" key="6">
    <source>
        <dbReference type="PROSITE" id="PS50106"/>
    </source>
</evidence>
<dbReference type="CDD" id="cd07560">
    <property type="entry name" value="Peptidase_S41_CPP"/>
    <property type="match status" value="1"/>
</dbReference>
<evidence type="ECO:0000256" key="3">
    <source>
        <dbReference type="ARBA" id="ARBA00022801"/>
    </source>
</evidence>
<dbReference type="PANTHER" id="PTHR32060">
    <property type="entry name" value="TAIL-SPECIFIC PROTEASE"/>
    <property type="match status" value="1"/>
</dbReference>
<organism evidence="7 8">
    <name type="scientific">Ligilactobacillus agilis DSM 20509</name>
    <dbReference type="NCBI Taxonomy" id="1423718"/>
    <lineage>
        <taxon>Bacteria</taxon>
        <taxon>Bacillati</taxon>
        <taxon>Bacillota</taxon>
        <taxon>Bacilli</taxon>
        <taxon>Lactobacillales</taxon>
        <taxon>Lactobacillaceae</taxon>
        <taxon>Ligilactobacillus</taxon>
    </lineage>
</organism>
<evidence type="ECO:0000256" key="2">
    <source>
        <dbReference type="ARBA" id="ARBA00022670"/>
    </source>
</evidence>
<dbReference type="InterPro" id="IPR036365">
    <property type="entry name" value="PGBD-like_sf"/>
</dbReference>
<dbReference type="SUPFAM" id="SSF50156">
    <property type="entry name" value="PDZ domain-like"/>
    <property type="match status" value="1"/>
</dbReference>
<evidence type="ECO:0000256" key="4">
    <source>
        <dbReference type="ARBA" id="ARBA00022825"/>
    </source>
</evidence>
<dbReference type="PANTHER" id="PTHR32060:SF30">
    <property type="entry name" value="CARBOXY-TERMINAL PROCESSING PROTEASE CTPA"/>
    <property type="match status" value="1"/>
</dbReference>
<evidence type="ECO:0000256" key="1">
    <source>
        <dbReference type="ARBA" id="ARBA00009179"/>
    </source>
</evidence>
<keyword evidence="4 5" id="KW-0720">Serine protease</keyword>
<dbReference type="RefSeq" id="WP_056976017.1">
    <property type="nucleotide sequence ID" value="NZ_AYYP01000011.1"/>
</dbReference>
<dbReference type="PROSITE" id="PS50106">
    <property type="entry name" value="PDZ"/>
    <property type="match status" value="1"/>
</dbReference>
<dbReference type="NCBIfam" id="TIGR00225">
    <property type="entry name" value="prc"/>
    <property type="match status" value="1"/>
</dbReference>